<feature type="compositionally biased region" description="Low complexity" evidence="2">
    <location>
        <begin position="91"/>
        <end position="101"/>
    </location>
</feature>
<proteinExistence type="predicted"/>
<dbReference type="CDD" id="cd09272">
    <property type="entry name" value="RNase_HI_RT_Ty1"/>
    <property type="match status" value="1"/>
</dbReference>
<dbReference type="Pfam" id="PF07727">
    <property type="entry name" value="RVT_2"/>
    <property type="match status" value="1"/>
</dbReference>
<organism evidence="4">
    <name type="scientific">Tanacetum cinerariifolium</name>
    <name type="common">Dalmatian daisy</name>
    <name type="synonym">Chrysanthemum cinerariifolium</name>
    <dbReference type="NCBI Taxonomy" id="118510"/>
    <lineage>
        <taxon>Eukaryota</taxon>
        <taxon>Viridiplantae</taxon>
        <taxon>Streptophyta</taxon>
        <taxon>Embryophyta</taxon>
        <taxon>Tracheophyta</taxon>
        <taxon>Spermatophyta</taxon>
        <taxon>Magnoliopsida</taxon>
        <taxon>eudicotyledons</taxon>
        <taxon>Gunneridae</taxon>
        <taxon>Pentapetalae</taxon>
        <taxon>asterids</taxon>
        <taxon>campanulids</taxon>
        <taxon>Asterales</taxon>
        <taxon>Asteraceae</taxon>
        <taxon>Asteroideae</taxon>
        <taxon>Anthemideae</taxon>
        <taxon>Anthemidinae</taxon>
        <taxon>Tanacetum</taxon>
    </lineage>
</organism>
<feature type="domain" description="Reverse transcriptase Ty1/copia-type" evidence="3">
    <location>
        <begin position="659"/>
        <end position="771"/>
    </location>
</feature>
<feature type="compositionally biased region" description="Polar residues" evidence="2">
    <location>
        <begin position="102"/>
        <end position="119"/>
    </location>
</feature>
<accession>A0A6L2P7E5</accession>
<sequence length="828" mass="93153">MMDYALWDAIEDGNSILKTQTINNVETVMHPITTEEKLQRRNEVKARSTLMMGLPNEHQLKFNSFKDAKSLMEAIEKSTNTQNMAFVSSSLNNSNRSNGVNTAQGVNTTNRVNTASSQDNKSRNVTRRTMPEEIPNSSALVSCDRLGGYEWSDHTKEGPTNYALMAYSTTSASSSDAAVSDCSISCLKAVENLKSTNKKLLTDLRKSEIMVVAYKEGLKSIEQRLEFFKTNESKYIEEINVLKIDIHYKGRALTELQRKLDLAETNKEGIQINVNKLENASKSLNKIIECEITDNYKKGLGYNAVPPPHKSLCPPPKSDLSSSSNWEMFNKSYYECGSFEHLIRNCQHHQNKIKQQKVLKPVWNNSQRVNHKNHYNAKRNYVPQAALTINAARLINAVYPKRTMNAVNQKSYFSKQAHLFVQRPNQNLKELKNSYANKKFKTIWVKKVITAKTKAVVNDAKAKAKHKAVQGKRGNVVNSLACWGNPHEHLQDKRVIDSGCSRHMTGNMSFLTNYVEIDRGYVAFGGDPKGGKITTKGSGPNWLFDIDALTKTMNYQPVVAQSNEFSGEEDNTNSTNIVNTVTSNINAASSSKINAVGTNISIDLPSDLNMPSLEDIGIFEDSHDDEDVFDAKADFYNLDSTFQIRRMTKNLEEHGLVGKGAIGLKWVLRNKMEERRIVIKNMARLVAPGHAQEEGIDYDEVFAPVARIEAIRLFLAYASFKDFIVYQMDIKSAFLYGKIKEDVYVCQPPGFKDTVFPYKVYKVEKALYDIDYVGASLDRKSIIRGCQFLGCRLISWQCKKQTVVANSITEAEFAAASSCCGQVPWIQN</sequence>
<dbReference type="PANTHER" id="PTHR11439">
    <property type="entry name" value="GAG-POL-RELATED RETROTRANSPOSON"/>
    <property type="match status" value="1"/>
</dbReference>
<evidence type="ECO:0000256" key="2">
    <source>
        <dbReference type="SAM" id="MobiDB-lite"/>
    </source>
</evidence>
<reference evidence="4" key="1">
    <citation type="journal article" date="2019" name="Sci. Rep.">
        <title>Draft genome of Tanacetum cinerariifolium, the natural source of mosquito coil.</title>
        <authorList>
            <person name="Yamashiro T."/>
            <person name="Shiraishi A."/>
            <person name="Satake H."/>
            <person name="Nakayama K."/>
        </authorList>
    </citation>
    <scope>NUCLEOTIDE SEQUENCE</scope>
</reference>
<dbReference type="EMBL" id="BKCJ010010872">
    <property type="protein sequence ID" value="GEU93519.1"/>
    <property type="molecule type" value="Genomic_DNA"/>
</dbReference>
<feature type="region of interest" description="Disordered" evidence="2">
    <location>
        <begin position="91"/>
        <end position="129"/>
    </location>
</feature>
<dbReference type="AlphaFoldDB" id="A0A6L2P7E5"/>
<name>A0A6L2P7E5_TANCI</name>
<evidence type="ECO:0000256" key="1">
    <source>
        <dbReference type="SAM" id="Coils"/>
    </source>
</evidence>
<protein>
    <submittedName>
        <fullName evidence="4">Copia protein</fullName>
    </submittedName>
</protein>
<comment type="caution">
    <text evidence="4">The sequence shown here is derived from an EMBL/GenBank/DDBJ whole genome shotgun (WGS) entry which is preliminary data.</text>
</comment>
<evidence type="ECO:0000313" key="4">
    <source>
        <dbReference type="EMBL" id="GEU93519.1"/>
    </source>
</evidence>
<feature type="coiled-coil region" evidence="1">
    <location>
        <begin position="253"/>
        <end position="280"/>
    </location>
</feature>
<gene>
    <name evidence="4" type="ORF">Tci_065497</name>
</gene>
<dbReference type="InterPro" id="IPR013103">
    <property type="entry name" value="RVT_2"/>
</dbReference>
<keyword evidence="1" id="KW-0175">Coiled coil</keyword>
<dbReference type="PANTHER" id="PTHR11439:SF495">
    <property type="entry name" value="REVERSE TRANSCRIPTASE, RNA-DEPENDENT DNA POLYMERASE-RELATED"/>
    <property type="match status" value="1"/>
</dbReference>
<evidence type="ECO:0000259" key="3">
    <source>
        <dbReference type="Pfam" id="PF07727"/>
    </source>
</evidence>